<keyword evidence="3" id="KW-0808">Transferase</keyword>
<gene>
    <name evidence="7" type="ORF">PHLGIDRAFT_125142</name>
</gene>
<dbReference type="InterPro" id="IPR015421">
    <property type="entry name" value="PyrdxlP-dep_Trfase_major"/>
</dbReference>
<dbReference type="Pfam" id="PF00155">
    <property type="entry name" value="Aminotran_1_2"/>
    <property type="match status" value="1"/>
</dbReference>
<dbReference type="Gene3D" id="3.40.640.10">
    <property type="entry name" value="Type I PLP-dependent aspartate aminotransferase-like (Major domain)"/>
    <property type="match status" value="1"/>
</dbReference>
<dbReference type="HOGENOM" id="CLU_015846_3_0_1"/>
<evidence type="ECO:0000256" key="2">
    <source>
        <dbReference type="ARBA" id="ARBA00010008"/>
    </source>
</evidence>
<feature type="domain" description="Aminotransferase class I/classII large" evidence="6">
    <location>
        <begin position="31"/>
        <end position="404"/>
    </location>
</feature>
<proteinExistence type="inferred from homology"/>
<dbReference type="InterPro" id="IPR050087">
    <property type="entry name" value="AON_synthase_class-II"/>
</dbReference>
<dbReference type="Proteomes" id="UP000053257">
    <property type="component" value="Unassembled WGS sequence"/>
</dbReference>
<dbReference type="AlphaFoldDB" id="A0A0C3PTU5"/>
<evidence type="ECO:0000256" key="5">
    <source>
        <dbReference type="RuleBase" id="RU003693"/>
    </source>
</evidence>
<dbReference type="Gene3D" id="3.90.1150.10">
    <property type="entry name" value="Aspartate Aminotransferase, domain 1"/>
    <property type="match status" value="1"/>
</dbReference>
<dbReference type="GO" id="GO:0009102">
    <property type="term" value="P:biotin biosynthetic process"/>
    <property type="evidence" value="ECO:0007669"/>
    <property type="project" value="TreeGrafter"/>
</dbReference>
<evidence type="ECO:0000256" key="1">
    <source>
        <dbReference type="ARBA" id="ARBA00001933"/>
    </source>
</evidence>
<comment type="cofactor">
    <cofactor evidence="1 5">
        <name>pyridoxal 5'-phosphate</name>
        <dbReference type="ChEBI" id="CHEBI:597326"/>
    </cofactor>
</comment>
<dbReference type="OrthoDB" id="2382073at2759"/>
<reference evidence="7 8" key="1">
    <citation type="journal article" date="2014" name="PLoS Genet.">
        <title>Analysis of the Phlebiopsis gigantea genome, transcriptome and secretome provides insight into its pioneer colonization strategies of wood.</title>
        <authorList>
            <person name="Hori C."/>
            <person name="Ishida T."/>
            <person name="Igarashi K."/>
            <person name="Samejima M."/>
            <person name="Suzuki H."/>
            <person name="Master E."/>
            <person name="Ferreira P."/>
            <person name="Ruiz-Duenas F.J."/>
            <person name="Held B."/>
            <person name="Canessa P."/>
            <person name="Larrondo L.F."/>
            <person name="Schmoll M."/>
            <person name="Druzhinina I.S."/>
            <person name="Kubicek C.P."/>
            <person name="Gaskell J.A."/>
            <person name="Kersten P."/>
            <person name="St John F."/>
            <person name="Glasner J."/>
            <person name="Sabat G."/>
            <person name="Splinter BonDurant S."/>
            <person name="Syed K."/>
            <person name="Yadav J."/>
            <person name="Mgbeahuruike A.C."/>
            <person name="Kovalchuk A."/>
            <person name="Asiegbu F.O."/>
            <person name="Lackner G."/>
            <person name="Hoffmeister D."/>
            <person name="Rencoret J."/>
            <person name="Gutierrez A."/>
            <person name="Sun H."/>
            <person name="Lindquist E."/>
            <person name="Barry K."/>
            <person name="Riley R."/>
            <person name="Grigoriev I.V."/>
            <person name="Henrissat B."/>
            <person name="Kues U."/>
            <person name="Berka R.M."/>
            <person name="Martinez A.T."/>
            <person name="Covert S.F."/>
            <person name="Blanchette R.A."/>
            <person name="Cullen D."/>
        </authorList>
    </citation>
    <scope>NUCLEOTIDE SEQUENCE [LARGE SCALE GENOMIC DNA]</scope>
    <source>
        <strain evidence="7 8">11061_1 CR5-6</strain>
    </source>
</reference>
<accession>A0A0C3PTU5</accession>
<dbReference type="PANTHER" id="PTHR13693:SF77">
    <property type="entry name" value="8-AMINO-7-OXONONANOATE SYNTHASE"/>
    <property type="match status" value="1"/>
</dbReference>
<dbReference type="GO" id="GO:0016740">
    <property type="term" value="F:transferase activity"/>
    <property type="evidence" value="ECO:0007669"/>
    <property type="project" value="UniProtKB-KW"/>
</dbReference>
<comment type="similarity">
    <text evidence="2">Belongs to the class-II pyridoxal-phosphate-dependent aminotransferase family. BioF subfamily.</text>
</comment>
<evidence type="ECO:0000256" key="4">
    <source>
        <dbReference type="ARBA" id="ARBA00022898"/>
    </source>
</evidence>
<dbReference type="InterPro" id="IPR015422">
    <property type="entry name" value="PyrdxlP-dep_Trfase_small"/>
</dbReference>
<dbReference type="PROSITE" id="PS00599">
    <property type="entry name" value="AA_TRANSFER_CLASS_2"/>
    <property type="match status" value="1"/>
</dbReference>
<dbReference type="SUPFAM" id="SSF53383">
    <property type="entry name" value="PLP-dependent transferases"/>
    <property type="match status" value="1"/>
</dbReference>
<evidence type="ECO:0000256" key="3">
    <source>
        <dbReference type="ARBA" id="ARBA00022679"/>
    </source>
</evidence>
<keyword evidence="4 5" id="KW-0663">Pyridoxal phosphate</keyword>
<dbReference type="EMBL" id="KN840449">
    <property type="protein sequence ID" value="KIP11013.1"/>
    <property type="molecule type" value="Genomic_DNA"/>
</dbReference>
<dbReference type="InterPro" id="IPR004839">
    <property type="entry name" value="Aminotransferase_I/II_large"/>
</dbReference>
<sequence length="429" mass="46745">MSLHAKLAAALKSRENRLIRRRLADPDADADLVDFHTNDYLSLSHSHDLRRHFLHKLARAPEVLGSGGSRLLVNGHAHAALETRLAAFFDSPAALVFNSGLDANVGFFSCVPQPGDVVVYDEYIHASVHDGVRASRVTDALFSFEHNSLASLGELLLRLLSERPGLRTGDNSLFVAVETLYSMDGTIAPLTQIVELLESLFSRGNGHLVVDEAHATGVYGPQGRGMVAKLGLERRVLARLHTFGKALAGSGAVILTDEVVRDYLLNYARSLIYTTSLTYANIVAVDCSFDFLENGIAQERASKLLALSLRFIDRLQSLITWHSIPAALLSLPPHLTAAELGGERATPIVPVFTSAPRPLSAHLRARGMNARPITWPTVPKGLDRVRVCLHADNSLEEVDGLARAMVEWATGQMPAVRAQERTLSLQSKL</sequence>
<protein>
    <recommendedName>
        <fullName evidence="6">Aminotransferase class I/classII large domain-containing protein</fullName>
    </recommendedName>
</protein>
<dbReference type="STRING" id="745531.A0A0C3PTU5"/>
<dbReference type="GO" id="GO:0030170">
    <property type="term" value="F:pyridoxal phosphate binding"/>
    <property type="evidence" value="ECO:0007669"/>
    <property type="project" value="InterPro"/>
</dbReference>
<name>A0A0C3PTU5_PHLG1</name>
<dbReference type="InterPro" id="IPR015424">
    <property type="entry name" value="PyrdxlP-dep_Trfase"/>
</dbReference>
<evidence type="ECO:0000313" key="7">
    <source>
        <dbReference type="EMBL" id="KIP11013.1"/>
    </source>
</evidence>
<organism evidence="7 8">
    <name type="scientific">Phlebiopsis gigantea (strain 11061_1 CR5-6)</name>
    <name type="common">White-rot fungus</name>
    <name type="synonym">Peniophora gigantea</name>
    <dbReference type="NCBI Taxonomy" id="745531"/>
    <lineage>
        <taxon>Eukaryota</taxon>
        <taxon>Fungi</taxon>
        <taxon>Dikarya</taxon>
        <taxon>Basidiomycota</taxon>
        <taxon>Agaricomycotina</taxon>
        <taxon>Agaricomycetes</taxon>
        <taxon>Polyporales</taxon>
        <taxon>Phanerochaetaceae</taxon>
        <taxon>Phlebiopsis</taxon>
    </lineage>
</organism>
<keyword evidence="8" id="KW-1185">Reference proteome</keyword>
<evidence type="ECO:0000313" key="8">
    <source>
        <dbReference type="Proteomes" id="UP000053257"/>
    </source>
</evidence>
<dbReference type="InterPro" id="IPR001917">
    <property type="entry name" value="Aminotrans_II_pyridoxalP_BS"/>
</dbReference>
<dbReference type="PANTHER" id="PTHR13693">
    <property type="entry name" value="CLASS II AMINOTRANSFERASE/8-AMINO-7-OXONONANOATE SYNTHASE"/>
    <property type="match status" value="1"/>
</dbReference>
<evidence type="ECO:0000259" key="6">
    <source>
        <dbReference type="Pfam" id="PF00155"/>
    </source>
</evidence>